<dbReference type="InterPro" id="IPR038375">
    <property type="entry name" value="NDUFAF7_sf"/>
</dbReference>
<gene>
    <name evidence="5" type="ORF">MNB_SV-9-1202</name>
</gene>
<evidence type="ECO:0000256" key="1">
    <source>
        <dbReference type="ARBA" id="ARBA00004173"/>
    </source>
</evidence>
<dbReference type="GO" id="GO:0005739">
    <property type="term" value="C:mitochondrion"/>
    <property type="evidence" value="ECO:0007669"/>
    <property type="project" value="UniProtKB-SubCell"/>
</dbReference>
<evidence type="ECO:0000313" key="5">
    <source>
        <dbReference type="EMBL" id="SFV61920.1"/>
    </source>
</evidence>
<dbReference type="EMBL" id="FPHG01000049">
    <property type="protein sequence ID" value="SFV61920.1"/>
    <property type="molecule type" value="Genomic_DNA"/>
</dbReference>
<proteinExistence type="predicted"/>
<dbReference type="GO" id="GO:0035243">
    <property type="term" value="F:protein-arginine omega-N symmetric methyltransferase activity"/>
    <property type="evidence" value="ECO:0007669"/>
    <property type="project" value="TreeGrafter"/>
</dbReference>
<dbReference type="Gene3D" id="3.40.50.12710">
    <property type="match status" value="1"/>
</dbReference>
<keyword evidence="2" id="KW-0489">Methyltransferase</keyword>
<dbReference type="PANTHER" id="PTHR12049">
    <property type="entry name" value="PROTEIN ARGININE METHYLTRANSFERASE NDUFAF7, MITOCHONDRIAL"/>
    <property type="match status" value="1"/>
</dbReference>
<sequence length="324" mass="37780">MQFSKYMNDWLYGDNGYYKTFRDIGKGGDFYTAVSTSPFFGASIANYMLKENVPKDTLLVEIGGHRGYLLGDMIQWIYTCDSSLISSMRFAIVERQDAVQEIQRDYFRDRFGDDVKIEFVKSVEELKCSYAFVVSNEIFDAFPCELIKDGEMAVVKDDKIEWIEADKNLLAKVSKYRQVKGEVAIGYEEFADELDSAFDSCDFISFDYGEKYVRNDFSIRVYKEHKTFPLFDDEVILKDIFKDSDITYDVNFEHILDAFNQANFKTEIYETQARALIRFGLIDILEDFAKQTTKEIYLREVDKVKTLIAPTIMGDKFKMIRLKK</sequence>
<accession>A0A1W1C7T6</accession>
<reference evidence="5" key="1">
    <citation type="submission" date="2016-10" db="EMBL/GenBank/DDBJ databases">
        <authorList>
            <person name="de Groot N.N."/>
        </authorList>
    </citation>
    <scope>NUCLEOTIDE SEQUENCE</scope>
</reference>
<dbReference type="InterPro" id="IPR003788">
    <property type="entry name" value="NDUFAF7"/>
</dbReference>
<protein>
    <submittedName>
        <fullName evidence="5">COG1565: Uncharacterized conserved protein</fullName>
    </submittedName>
</protein>
<dbReference type="PANTHER" id="PTHR12049:SF7">
    <property type="entry name" value="PROTEIN ARGININE METHYLTRANSFERASE NDUFAF7, MITOCHONDRIAL"/>
    <property type="match status" value="1"/>
</dbReference>
<evidence type="ECO:0000256" key="2">
    <source>
        <dbReference type="ARBA" id="ARBA00022603"/>
    </source>
</evidence>
<dbReference type="InterPro" id="IPR029063">
    <property type="entry name" value="SAM-dependent_MTases_sf"/>
</dbReference>
<organism evidence="5">
    <name type="scientific">hydrothermal vent metagenome</name>
    <dbReference type="NCBI Taxonomy" id="652676"/>
    <lineage>
        <taxon>unclassified sequences</taxon>
        <taxon>metagenomes</taxon>
        <taxon>ecological metagenomes</taxon>
    </lineage>
</organism>
<keyword evidence="4" id="KW-0496">Mitochondrion</keyword>
<dbReference type="SUPFAM" id="SSF53335">
    <property type="entry name" value="S-adenosyl-L-methionine-dependent methyltransferases"/>
    <property type="match status" value="1"/>
</dbReference>
<dbReference type="Pfam" id="PF02636">
    <property type="entry name" value="Methyltransf_28"/>
    <property type="match status" value="1"/>
</dbReference>
<keyword evidence="3" id="KW-0808">Transferase</keyword>
<comment type="subcellular location">
    <subcellularLocation>
        <location evidence="1">Mitochondrion</location>
    </subcellularLocation>
</comment>
<evidence type="ECO:0000256" key="4">
    <source>
        <dbReference type="ARBA" id="ARBA00023128"/>
    </source>
</evidence>
<name>A0A1W1C7T6_9ZZZZ</name>
<dbReference type="AlphaFoldDB" id="A0A1W1C7T6"/>
<evidence type="ECO:0000256" key="3">
    <source>
        <dbReference type="ARBA" id="ARBA00022679"/>
    </source>
</evidence>
<dbReference type="GO" id="GO:0032259">
    <property type="term" value="P:methylation"/>
    <property type="evidence" value="ECO:0007669"/>
    <property type="project" value="UniProtKB-KW"/>
</dbReference>